<accession>M0CM30</accession>
<protein>
    <submittedName>
        <fullName evidence="1">Uncharacterized protein</fullName>
    </submittedName>
</protein>
<organism evidence="1 2">
    <name type="scientific">Halosimplex carlsbadense 2-9-1</name>
    <dbReference type="NCBI Taxonomy" id="797114"/>
    <lineage>
        <taxon>Archaea</taxon>
        <taxon>Methanobacteriati</taxon>
        <taxon>Methanobacteriota</taxon>
        <taxon>Stenosarchaea group</taxon>
        <taxon>Halobacteria</taxon>
        <taxon>Halobacteriales</taxon>
        <taxon>Haloarculaceae</taxon>
        <taxon>Halosimplex</taxon>
    </lineage>
</organism>
<proteinExistence type="predicted"/>
<dbReference type="eggNOG" id="arCOG06178">
    <property type="taxonomic scope" value="Archaea"/>
</dbReference>
<comment type="caution">
    <text evidence="1">The sequence shown here is derived from an EMBL/GenBank/DDBJ whole genome shotgun (WGS) entry which is preliminary data.</text>
</comment>
<dbReference type="AlphaFoldDB" id="M0CM30"/>
<reference evidence="1 2" key="1">
    <citation type="journal article" date="2014" name="PLoS Genet.">
        <title>Phylogenetically driven sequencing of extremely halophilic archaea reveals strategies for static and dynamic osmo-response.</title>
        <authorList>
            <person name="Becker E.A."/>
            <person name="Seitzer P.M."/>
            <person name="Tritt A."/>
            <person name="Larsen D."/>
            <person name="Krusor M."/>
            <person name="Yao A.I."/>
            <person name="Wu D."/>
            <person name="Madern D."/>
            <person name="Eisen J.A."/>
            <person name="Darling A.E."/>
            <person name="Facciotti M.T."/>
        </authorList>
    </citation>
    <scope>NUCLEOTIDE SEQUENCE [LARGE SCALE GENOMIC DNA]</scope>
    <source>
        <strain evidence="1 2">2-9-1</strain>
    </source>
</reference>
<dbReference type="Proteomes" id="UP000011626">
    <property type="component" value="Unassembled WGS sequence"/>
</dbReference>
<dbReference type="EMBL" id="AOIU01000031">
    <property type="protein sequence ID" value="ELZ24306.1"/>
    <property type="molecule type" value="Genomic_DNA"/>
</dbReference>
<gene>
    <name evidence="1" type="ORF">C475_13692</name>
</gene>
<evidence type="ECO:0000313" key="2">
    <source>
        <dbReference type="Proteomes" id="UP000011626"/>
    </source>
</evidence>
<sequence>MIESREGEALVRTEDHGAYSIVVVERSDETGEARGPFAYRVRWEPDIEDEKGRYRWHYLGKVDGNSGDD</sequence>
<keyword evidence="2" id="KW-1185">Reference proteome</keyword>
<name>M0CM30_9EURY</name>
<dbReference type="STRING" id="797114.C475_13692"/>
<evidence type="ECO:0000313" key="1">
    <source>
        <dbReference type="EMBL" id="ELZ24306.1"/>
    </source>
</evidence>